<dbReference type="AlphaFoldDB" id="A0AAD8P344"/>
<name>A0AAD8P344_TARER</name>
<proteinExistence type="predicted"/>
<gene>
    <name evidence="1" type="ORF">QVD17_03176</name>
</gene>
<protein>
    <submittedName>
        <fullName evidence="1">Uncharacterized protein</fullName>
    </submittedName>
</protein>
<comment type="caution">
    <text evidence="1">The sequence shown here is derived from an EMBL/GenBank/DDBJ whole genome shotgun (WGS) entry which is preliminary data.</text>
</comment>
<accession>A0AAD8P344</accession>
<organism evidence="1 2">
    <name type="scientific">Tagetes erecta</name>
    <name type="common">African marigold</name>
    <dbReference type="NCBI Taxonomy" id="13708"/>
    <lineage>
        <taxon>Eukaryota</taxon>
        <taxon>Viridiplantae</taxon>
        <taxon>Streptophyta</taxon>
        <taxon>Embryophyta</taxon>
        <taxon>Tracheophyta</taxon>
        <taxon>Spermatophyta</taxon>
        <taxon>Magnoliopsida</taxon>
        <taxon>eudicotyledons</taxon>
        <taxon>Gunneridae</taxon>
        <taxon>Pentapetalae</taxon>
        <taxon>asterids</taxon>
        <taxon>campanulids</taxon>
        <taxon>Asterales</taxon>
        <taxon>Asteraceae</taxon>
        <taxon>Asteroideae</taxon>
        <taxon>Heliantheae alliance</taxon>
        <taxon>Tageteae</taxon>
        <taxon>Tagetes</taxon>
    </lineage>
</organism>
<dbReference type="Proteomes" id="UP001229421">
    <property type="component" value="Unassembled WGS sequence"/>
</dbReference>
<dbReference type="EMBL" id="JAUHHV010000001">
    <property type="protein sequence ID" value="KAK1437385.1"/>
    <property type="molecule type" value="Genomic_DNA"/>
</dbReference>
<evidence type="ECO:0000313" key="1">
    <source>
        <dbReference type="EMBL" id="KAK1437385.1"/>
    </source>
</evidence>
<keyword evidence="2" id="KW-1185">Reference proteome</keyword>
<sequence>MCEPYEKPNVMSKKTCKLHVSNVHHVTTIDDGMSVVRINFVRLKLVARDDEWLDRASEIFVWQPKPKPINSHIPKTHINSYPLHSFQNCADYKPKTKRQTQSISSAFDRSIIISLSLLFLNIIERLIGVEEFR</sequence>
<evidence type="ECO:0000313" key="2">
    <source>
        <dbReference type="Proteomes" id="UP001229421"/>
    </source>
</evidence>
<reference evidence="1" key="1">
    <citation type="journal article" date="2023" name="bioRxiv">
        <title>Improved chromosome-level genome assembly for marigold (Tagetes erecta).</title>
        <authorList>
            <person name="Jiang F."/>
            <person name="Yuan L."/>
            <person name="Wang S."/>
            <person name="Wang H."/>
            <person name="Xu D."/>
            <person name="Wang A."/>
            <person name="Fan W."/>
        </authorList>
    </citation>
    <scope>NUCLEOTIDE SEQUENCE</scope>
    <source>
        <strain evidence="1">WSJ</strain>
        <tissue evidence="1">Leaf</tissue>
    </source>
</reference>